<sequence>MTLRERICFNFFSSLTAEEVQQEARLVRGARKEAKRLTNNFEASQARLSDAEQRQGKEKRVRLWLYRIKDESYEMEEVLDEGSTARLKLRIEEGAEDENAGVVPQKKECFFITSTCFRSKQGSLPLDIALKIKGVNENLVVSRKTTTALVPGLTLMFKEVQNRELANVAAVSVGNRFGFRIEAQRETELKEKKLRVGNAINATSKVIVAGGACILGLLVVKVDGIRDTLDNDGYLQNGIDLGKVWKSSGYMLKPIALELSKRDGVGVSLRKAKSSWACLLK</sequence>
<gene>
    <name evidence="1" type="ORF">KPL71_020582</name>
</gene>
<accession>A0ACB8JBC6</accession>
<dbReference type="EMBL" id="CM039176">
    <property type="protein sequence ID" value="KAH9714205.1"/>
    <property type="molecule type" value="Genomic_DNA"/>
</dbReference>
<evidence type="ECO:0000313" key="2">
    <source>
        <dbReference type="Proteomes" id="UP000829398"/>
    </source>
</evidence>
<name>A0ACB8JBC6_CITSI</name>
<dbReference type="Proteomes" id="UP000829398">
    <property type="component" value="Chromosome 7"/>
</dbReference>
<reference evidence="2" key="1">
    <citation type="journal article" date="2023" name="Hortic. Res.">
        <title>A chromosome-level phased genome enabling allele-level studies in sweet orange: a case study on citrus Huanglongbing tolerance.</title>
        <authorList>
            <person name="Wu B."/>
            <person name="Yu Q."/>
            <person name="Deng Z."/>
            <person name="Duan Y."/>
            <person name="Luo F."/>
            <person name="Gmitter F. Jr."/>
        </authorList>
    </citation>
    <scope>NUCLEOTIDE SEQUENCE [LARGE SCALE GENOMIC DNA]</scope>
    <source>
        <strain evidence="2">cv. Valencia</strain>
    </source>
</reference>
<comment type="caution">
    <text evidence="1">The sequence shown here is derived from an EMBL/GenBank/DDBJ whole genome shotgun (WGS) entry which is preliminary data.</text>
</comment>
<protein>
    <submittedName>
        <fullName evidence="1">Uncharacterized protein</fullName>
    </submittedName>
</protein>
<keyword evidence="2" id="KW-1185">Reference proteome</keyword>
<proteinExistence type="predicted"/>
<evidence type="ECO:0000313" key="1">
    <source>
        <dbReference type="EMBL" id="KAH9714205.1"/>
    </source>
</evidence>
<organism evidence="1 2">
    <name type="scientific">Citrus sinensis</name>
    <name type="common">Sweet orange</name>
    <name type="synonym">Citrus aurantium var. sinensis</name>
    <dbReference type="NCBI Taxonomy" id="2711"/>
    <lineage>
        <taxon>Eukaryota</taxon>
        <taxon>Viridiplantae</taxon>
        <taxon>Streptophyta</taxon>
        <taxon>Embryophyta</taxon>
        <taxon>Tracheophyta</taxon>
        <taxon>Spermatophyta</taxon>
        <taxon>Magnoliopsida</taxon>
        <taxon>eudicotyledons</taxon>
        <taxon>Gunneridae</taxon>
        <taxon>Pentapetalae</taxon>
        <taxon>rosids</taxon>
        <taxon>malvids</taxon>
        <taxon>Sapindales</taxon>
        <taxon>Rutaceae</taxon>
        <taxon>Aurantioideae</taxon>
        <taxon>Citrus</taxon>
    </lineage>
</organism>